<evidence type="ECO:0000313" key="3">
    <source>
        <dbReference type="Proteomes" id="UP000003874"/>
    </source>
</evidence>
<keyword evidence="3" id="KW-1185">Reference proteome</keyword>
<evidence type="ECO:0008006" key="4">
    <source>
        <dbReference type="Google" id="ProtNLM"/>
    </source>
</evidence>
<keyword evidence="1" id="KW-0472">Membrane</keyword>
<sequence>MNEDKFFKDMLANYRPQLSDDNAFMQKLQRQMTLIDEVKAYQQAQKQKNKRIASFTFAVGLLLGCIATLVIFALPTPVEGLIFSAKTTLMTFLLQNILYIGLAIGAITIGGSWWLSKRAEAWSFSF</sequence>
<dbReference type="STRING" id="888832.HMPREF9420_1642"/>
<dbReference type="Proteomes" id="UP000003874">
    <property type="component" value="Unassembled WGS sequence"/>
</dbReference>
<feature type="transmembrane region" description="Helical" evidence="1">
    <location>
        <begin position="52"/>
        <end position="74"/>
    </location>
</feature>
<dbReference type="HOGENOM" id="CLU_1946867_0_0_10"/>
<evidence type="ECO:0000313" key="2">
    <source>
        <dbReference type="EMBL" id="EFV04220.1"/>
    </source>
</evidence>
<keyword evidence="1" id="KW-0812">Transmembrane</keyword>
<evidence type="ECO:0000256" key="1">
    <source>
        <dbReference type="SAM" id="Phobius"/>
    </source>
</evidence>
<accession>E6MQ74</accession>
<dbReference type="RefSeq" id="WP_007134902.1">
    <property type="nucleotide sequence ID" value="NZ_GL629647.1"/>
</dbReference>
<comment type="caution">
    <text evidence="2">The sequence shown here is derived from an EMBL/GenBank/DDBJ whole genome shotgun (WGS) entry which is preliminary data.</text>
</comment>
<keyword evidence="1" id="KW-1133">Transmembrane helix</keyword>
<gene>
    <name evidence="2" type="ORF">HMPREF9420_1642</name>
</gene>
<dbReference type="AlphaFoldDB" id="E6MQ74"/>
<name>E6MQ74_9BACT</name>
<dbReference type="OrthoDB" id="1070930at2"/>
<reference evidence="2 3" key="1">
    <citation type="submission" date="2010-12" db="EMBL/GenBank/DDBJ databases">
        <authorList>
            <person name="Muzny D."/>
            <person name="Qin X."/>
            <person name="Deng J."/>
            <person name="Jiang H."/>
            <person name="Liu Y."/>
            <person name="Qu J."/>
            <person name="Song X.-Z."/>
            <person name="Zhang L."/>
            <person name="Thornton R."/>
            <person name="Coyle M."/>
            <person name="Francisco L."/>
            <person name="Jackson L."/>
            <person name="Javaid M."/>
            <person name="Korchina V."/>
            <person name="Kovar C."/>
            <person name="Mata R."/>
            <person name="Mathew T."/>
            <person name="Ngo R."/>
            <person name="Nguyen L."/>
            <person name="Nguyen N."/>
            <person name="Okwuonu G."/>
            <person name="Ongeri F."/>
            <person name="Pham C."/>
            <person name="Simmons D."/>
            <person name="Wilczek-Boney K."/>
            <person name="Hale W."/>
            <person name="Jakkamsetti A."/>
            <person name="Pham P."/>
            <person name="Ruth R."/>
            <person name="San Lucas F."/>
            <person name="Warren J."/>
            <person name="Zhang J."/>
            <person name="Zhao Z."/>
            <person name="Zhou C."/>
            <person name="Zhu D."/>
            <person name="Lee S."/>
            <person name="Bess C."/>
            <person name="Blankenburg K."/>
            <person name="Forbes L."/>
            <person name="Fu Q."/>
            <person name="Gubbala S."/>
            <person name="Hirani K."/>
            <person name="Jayaseelan J.C."/>
            <person name="Lara F."/>
            <person name="Munidasa M."/>
            <person name="Palculict T."/>
            <person name="Patil S."/>
            <person name="Pu L.-L."/>
            <person name="Saada N."/>
            <person name="Tang L."/>
            <person name="Weissenberger G."/>
            <person name="Zhu Y."/>
            <person name="Hemphill L."/>
            <person name="Shang Y."/>
            <person name="Youmans B."/>
            <person name="Ayvaz T."/>
            <person name="Ross M."/>
            <person name="Santibanez J."/>
            <person name="Aqrawi P."/>
            <person name="Gross S."/>
            <person name="Joshi V."/>
            <person name="Fowler G."/>
            <person name="Nazareth L."/>
            <person name="Reid J."/>
            <person name="Worley K."/>
            <person name="Petrosino J."/>
            <person name="Highlander S."/>
            <person name="Gibbs R."/>
        </authorList>
    </citation>
    <scope>NUCLEOTIDE SEQUENCE [LARGE SCALE GENOMIC DNA]</scope>
    <source>
        <strain evidence="2 3">DSM 15606</strain>
    </source>
</reference>
<feature type="transmembrane region" description="Helical" evidence="1">
    <location>
        <begin position="94"/>
        <end position="115"/>
    </location>
</feature>
<proteinExistence type="predicted"/>
<protein>
    <recommendedName>
        <fullName evidence="4">PTS cellobiose transporter subunit IIC</fullName>
    </recommendedName>
</protein>
<dbReference type="EMBL" id="AEQO01000137">
    <property type="protein sequence ID" value="EFV04220.1"/>
    <property type="molecule type" value="Genomic_DNA"/>
</dbReference>
<organism evidence="2 3">
    <name type="scientific">Segatella salivae DSM 15606</name>
    <dbReference type="NCBI Taxonomy" id="888832"/>
    <lineage>
        <taxon>Bacteria</taxon>
        <taxon>Pseudomonadati</taxon>
        <taxon>Bacteroidota</taxon>
        <taxon>Bacteroidia</taxon>
        <taxon>Bacteroidales</taxon>
        <taxon>Prevotellaceae</taxon>
        <taxon>Segatella</taxon>
    </lineage>
</organism>